<sequence>MSFPADRYVGSLSLTDASDAVPTRKMLHITGQVQDARLDSVGGAEVAVMELMGDDYTAPKSAELLDAIQTTDQEGHFAVDVWVEPKHDILVVARKTGLALGWEYIYREHPLMAQPYTSFTANIVLCPPGGIAGRLVDSEGHEVADADIQAVPQIRNGGKAVYGPKDWLSKITDAQGRFVFDQLPVEATVRFFVKASGRDIAYIFPPGQFQGNACEGYRVDWEDVELKLPPAATLRGRVLDKTTDRGIRGLRLMLSTDQSRRSEWRFRPLELISDTEGAFEVQSVPPGRHTLQLVSERTDWVARHVPIEIREQEKTVNVSVQAEKGIPLEVLVRDRTTGRALPEITVHVDDREHDEQQDILMQRGETDANGIAKLHMPRGQYKMHAWGGNYNAGFKGIPLIVTGPQTTPVEITVTPQLPLVRGTVVDTQGQPAEDVRVMVGLGQTVLTDKQGRFAARQNPLYASNLVVVQDVERDLAGATFFYDAVRELRVVLKPSSSIRGRVTDDMGRGIAGARVSLQLGRRRRGGGRDIHGVVHLPGTRTDAQGYYELTTVVPLEGVADHYLLTYESAEFGSSDHVLDDPMTPGEAAVLPNIQLMPLDAHLSGVVLDQNNHPVPGKPVFVGNNAGGFPDKRATCTDEQGQFRVNRLPAGPVSVQVDFGQGNDAAYVFAHSGDHVTIKLGQHFTNFVPRDSLVGGSLPDLRTLEIGFDARRIRNKKVLVVFVDYGKRASQIAIRQLQRFSREFRHQNVAIVCIQVAPADEDELRQWKRQNKITLPIDVLPGHGVPAGIPLLQESSGIMSALRQPWGVRSLPWVVLTDEHQQIVATGVNVGRVLTLVQEQGRAPSPLQSLRRRR</sequence>
<dbReference type="EMBL" id="JASCXX010000005">
    <property type="protein sequence ID" value="MDI6448645.1"/>
    <property type="molecule type" value="Genomic_DNA"/>
</dbReference>
<keyword evidence="2" id="KW-1185">Reference proteome</keyword>
<dbReference type="InterPro" id="IPR036249">
    <property type="entry name" value="Thioredoxin-like_sf"/>
</dbReference>
<gene>
    <name evidence="1" type="ORF">QJ522_06285</name>
</gene>
<dbReference type="SUPFAM" id="SSF49464">
    <property type="entry name" value="Carboxypeptidase regulatory domain-like"/>
    <property type="match status" value="1"/>
</dbReference>
<protein>
    <submittedName>
        <fullName evidence="1">Carboxypeptidase regulatory-like domain-containing protein</fullName>
    </submittedName>
</protein>
<evidence type="ECO:0000313" key="1">
    <source>
        <dbReference type="EMBL" id="MDI6448645.1"/>
    </source>
</evidence>
<accession>A0AAW6TVK7</accession>
<evidence type="ECO:0000313" key="2">
    <source>
        <dbReference type="Proteomes" id="UP001431776"/>
    </source>
</evidence>
<dbReference type="Pfam" id="PF13620">
    <property type="entry name" value="CarboxypepD_reg"/>
    <property type="match status" value="1"/>
</dbReference>
<comment type="caution">
    <text evidence="1">The sequence shown here is derived from an EMBL/GenBank/DDBJ whole genome shotgun (WGS) entry which is preliminary data.</text>
</comment>
<dbReference type="Gene3D" id="3.40.30.10">
    <property type="entry name" value="Glutaredoxin"/>
    <property type="match status" value="1"/>
</dbReference>
<dbReference type="Proteomes" id="UP001431776">
    <property type="component" value="Unassembled WGS sequence"/>
</dbReference>
<dbReference type="SUPFAM" id="SSF52833">
    <property type="entry name" value="Thioredoxin-like"/>
    <property type="match status" value="1"/>
</dbReference>
<dbReference type="AlphaFoldDB" id="A0AAW6TVK7"/>
<keyword evidence="1" id="KW-0378">Hydrolase</keyword>
<organism evidence="1 2">
    <name type="scientific">Anaerobaca lacustris</name>
    <dbReference type="NCBI Taxonomy" id="3044600"/>
    <lineage>
        <taxon>Bacteria</taxon>
        <taxon>Pseudomonadati</taxon>
        <taxon>Planctomycetota</taxon>
        <taxon>Phycisphaerae</taxon>
        <taxon>Sedimentisphaerales</taxon>
        <taxon>Anaerobacaceae</taxon>
        <taxon>Anaerobaca</taxon>
    </lineage>
</organism>
<keyword evidence="1" id="KW-0645">Protease</keyword>
<dbReference type="GO" id="GO:0004180">
    <property type="term" value="F:carboxypeptidase activity"/>
    <property type="evidence" value="ECO:0007669"/>
    <property type="project" value="UniProtKB-KW"/>
</dbReference>
<keyword evidence="1" id="KW-0121">Carboxypeptidase</keyword>
<reference evidence="1" key="1">
    <citation type="submission" date="2023-05" db="EMBL/GenBank/DDBJ databases">
        <title>Anaerotaeda fermentans gen. nov., sp. nov., a novel anaerobic planctomycete of the new family within the order Sedimentisphaerales isolated from Taman Peninsula, Russia.</title>
        <authorList>
            <person name="Khomyakova M.A."/>
            <person name="Merkel A.Y."/>
            <person name="Slobodkin A.I."/>
        </authorList>
    </citation>
    <scope>NUCLEOTIDE SEQUENCE</scope>
    <source>
        <strain evidence="1">M17dextr</strain>
    </source>
</reference>
<dbReference type="RefSeq" id="WP_349244055.1">
    <property type="nucleotide sequence ID" value="NZ_JASCXX010000005.1"/>
</dbReference>
<dbReference type="InterPro" id="IPR008969">
    <property type="entry name" value="CarboxyPept-like_regulatory"/>
</dbReference>
<proteinExistence type="predicted"/>
<name>A0AAW6TVK7_9BACT</name>